<feature type="domain" description="Glucose-methanol-choline oxidoreductase N-terminal" evidence="5">
    <location>
        <begin position="199"/>
        <end position="319"/>
    </location>
</feature>
<dbReference type="AlphaFoldDB" id="A0A8J3H015"/>
<keyword evidence="8" id="KW-1185">Reference proteome</keyword>
<organism evidence="7 8">
    <name type="scientific">Seohaeicola zhoushanensis</name>
    <dbReference type="NCBI Taxonomy" id="1569283"/>
    <lineage>
        <taxon>Bacteria</taxon>
        <taxon>Pseudomonadati</taxon>
        <taxon>Pseudomonadota</taxon>
        <taxon>Alphaproteobacteria</taxon>
        <taxon>Rhodobacterales</taxon>
        <taxon>Roseobacteraceae</taxon>
        <taxon>Seohaeicola</taxon>
    </lineage>
</organism>
<dbReference type="InterPro" id="IPR036188">
    <property type="entry name" value="FAD/NAD-bd_sf"/>
</dbReference>
<dbReference type="SUPFAM" id="SSF51905">
    <property type="entry name" value="FAD/NAD(P)-binding domain"/>
    <property type="match status" value="1"/>
</dbReference>
<reference evidence="7" key="1">
    <citation type="journal article" date="2014" name="Int. J. Syst. Evol. Microbiol.">
        <title>Complete genome sequence of Corynebacterium casei LMG S-19264T (=DSM 44701T), isolated from a smear-ripened cheese.</title>
        <authorList>
            <consortium name="US DOE Joint Genome Institute (JGI-PGF)"/>
            <person name="Walter F."/>
            <person name="Albersmeier A."/>
            <person name="Kalinowski J."/>
            <person name="Ruckert C."/>
        </authorList>
    </citation>
    <scope>NUCLEOTIDE SEQUENCE</scope>
    <source>
        <strain evidence="7">KCTC 42650</strain>
    </source>
</reference>
<dbReference type="Pfam" id="PF00732">
    <property type="entry name" value="GMC_oxred_N"/>
    <property type="match status" value="1"/>
</dbReference>
<dbReference type="Pfam" id="PF05199">
    <property type="entry name" value="GMC_oxred_C"/>
    <property type="match status" value="1"/>
</dbReference>
<evidence type="ECO:0000313" key="7">
    <source>
        <dbReference type="EMBL" id="GHF59060.1"/>
    </source>
</evidence>
<dbReference type="PANTHER" id="PTHR46056:SF12">
    <property type="entry name" value="LONG-CHAIN-ALCOHOL OXIDASE"/>
    <property type="match status" value="1"/>
</dbReference>
<dbReference type="GO" id="GO:0050660">
    <property type="term" value="F:flavin adenine dinucleotide binding"/>
    <property type="evidence" value="ECO:0007669"/>
    <property type="project" value="InterPro"/>
</dbReference>
<evidence type="ECO:0000256" key="4">
    <source>
        <dbReference type="ARBA" id="ARBA00023002"/>
    </source>
</evidence>
<gene>
    <name evidence="7" type="ORF">GCM10017056_33170</name>
</gene>
<comment type="similarity">
    <text evidence="1">Belongs to the GMC oxidoreductase family.</text>
</comment>
<evidence type="ECO:0000313" key="8">
    <source>
        <dbReference type="Proteomes" id="UP000626220"/>
    </source>
</evidence>
<feature type="domain" description="Glucose-methanol-choline oxidoreductase C-terminal" evidence="6">
    <location>
        <begin position="410"/>
        <end position="528"/>
    </location>
</feature>
<evidence type="ECO:0000256" key="3">
    <source>
        <dbReference type="ARBA" id="ARBA00022827"/>
    </source>
</evidence>
<keyword evidence="2" id="KW-0285">Flavoprotein</keyword>
<dbReference type="InterPro" id="IPR000172">
    <property type="entry name" value="GMC_OxRdtase_N"/>
</dbReference>
<keyword evidence="3" id="KW-0274">FAD</keyword>
<evidence type="ECO:0000256" key="2">
    <source>
        <dbReference type="ARBA" id="ARBA00022630"/>
    </source>
</evidence>
<evidence type="ECO:0000259" key="5">
    <source>
        <dbReference type="Pfam" id="PF00732"/>
    </source>
</evidence>
<dbReference type="EMBL" id="BNCJ01000010">
    <property type="protein sequence ID" value="GHF59060.1"/>
    <property type="molecule type" value="Genomic_DNA"/>
</dbReference>
<dbReference type="PANTHER" id="PTHR46056">
    <property type="entry name" value="LONG-CHAIN-ALCOHOL OXIDASE"/>
    <property type="match status" value="1"/>
</dbReference>
<reference evidence="7" key="2">
    <citation type="submission" date="2020-09" db="EMBL/GenBank/DDBJ databases">
        <authorList>
            <person name="Sun Q."/>
            <person name="Kim S."/>
        </authorList>
    </citation>
    <scope>NUCLEOTIDE SEQUENCE</scope>
    <source>
        <strain evidence="7">KCTC 42650</strain>
    </source>
</reference>
<dbReference type="SUPFAM" id="SSF54373">
    <property type="entry name" value="FAD-linked reductases, C-terminal domain"/>
    <property type="match status" value="1"/>
</dbReference>
<dbReference type="Proteomes" id="UP000626220">
    <property type="component" value="Unassembled WGS sequence"/>
</dbReference>
<dbReference type="Pfam" id="PF13450">
    <property type="entry name" value="NAD_binding_8"/>
    <property type="match status" value="1"/>
</dbReference>
<proteinExistence type="inferred from homology"/>
<keyword evidence="4" id="KW-0560">Oxidoreductase</keyword>
<dbReference type="Gene3D" id="3.50.50.60">
    <property type="entry name" value="FAD/NAD(P)-binding domain"/>
    <property type="match status" value="2"/>
</dbReference>
<evidence type="ECO:0000259" key="6">
    <source>
        <dbReference type="Pfam" id="PF05199"/>
    </source>
</evidence>
<evidence type="ECO:0000256" key="1">
    <source>
        <dbReference type="ARBA" id="ARBA00010790"/>
    </source>
</evidence>
<dbReference type="InterPro" id="IPR007867">
    <property type="entry name" value="GMC_OxRtase_C"/>
</dbReference>
<accession>A0A8J3H015</accession>
<protein>
    <submittedName>
        <fullName evidence="7">Choline dehydrogenase</fullName>
    </submittedName>
</protein>
<sequence length="544" mass="59482">MPGPDMQSKAAHNPEPVDVLIIGAGASGAALAWSLAETRMRIVCLEQGDWPVPSAFPANRRDWEGRTYEDYAISPNRRGLPADYPINDDDSPIKVANYNGVGGGTVFYAAHFPRLHPSDFRVRSLDGVAEDWPIDYDTLAPFYDLNDRKMGVASLAGDPAYPEKPAVMPPIPMGRTGEVLGTAMNRLGWHWWPSDAAIATQEYDGRAPCINLGQCGSGCAQGAKASTDITYWQEAIRSRVEVRTGCRVARIETNAEGMASGAVYYDREGREIFQTAEIVVVACNGVGTPRLLLNSASGRFPDGLANSSGLVGRNLMLHPYAQIRGHFDQPMDSLRGSPICTWSMEFYETDAARGFLRGYAYQFSRGMGPVRTAINGMADGLIPWGADHHAAMRRLFGHSAGMVSICEDLPEEHNRVTLDESLRDGDGIPAPKITYTLSDNSRKMLEHSVARGREILAEAGARDITSKTLLPYAGWHLMGTARMGRDPERSVVNEWGRAHDVRNLFIVDGSLFVTSGGVNPTSTIQALALYIGDRIKARIYDLFD</sequence>
<name>A0A8J3H015_9RHOB</name>
<dbReference type="GO" id="GO:0016614">
    <property type="term" value="F:oxidoreductase activity, acting on CH-OH group of donors"/>
    <property type="evidence" value="ECO:0007669"/>
    <property type="project" value="InterPro"/>
</dbReference>
<comment type="caution">
    <text evidence="7">The sequence shown here is derived from an EMBL/GenBank/DDBJ whole genome shotgun (WGS) entry which is preliminary data.</text>
</comment>